<dbReference type="Gene3D" id="3.30.70.270">
    <property type="match status" value="1"/>
</dbReference>
<feature type="domain" description="Reverse transcriptase/retrotransposon-derived protein RNase H-like" evidence="1">
    <location>
        <begin position="90"/>
        <end position="178"/>
    </location>
</feature>
<dbReference type="PANTHER" id="PTHR33064:SF37">
    <property type="entry name" value="RIBONUCLEASE H"/>
    <property type="match status" value="1"/>
</dbReference>
<dbReference type="SUPFAM" id="SSF56672">
    <property type="entry name" value="DNA/RNA polymerases"/>
    <property type="match status" value="1"/>
</dbReference>
<evidence type="ECO:0000259" key="1">
    <source>
        <dbReference type="Pfam" id="PF17919"/>
    </source>
</evidence>
<dbReference type="InterPro" id="IPR041577">
    <property type="entry name" value="RT_RNaseH_2"/>
</dbReference>
<dbReference type="PANTHER" id="PTHR33064">
    <property type="entry name" value="POL PROTEIN"/>
    <property type="match status" value="1"/>
</dbReference>
<reference evidence="2" key="1">
    <citation type="submission" date="2021-03" db="EMBL/GenBank/DDBJ databases">
        <title>Draft genome sequence of rust myrtle Austropuccinia psidii MF-1, a brazilian biotype.</title>
        <authorList>
            <person name="Quecine M.C."/>
            <person name="Pachon D.M.R."/>
            <person name="Bonatelli M.L."/>
            <person name="Correr F.H."/>
            <person name="Franceschini L.M."/>
            <person name="Leite T.F."/>
            <person name="Margarido G.R.A."/>
            <person name="Almeida C.A."/>
            <person name="Ferrarezi J.A."/>
            <person name="Labate C.A."/>
        </authorList>
    </citation>
    <scope>NUCLEOTIDE SEQUENCE</scope>
    <source>
        <strain evidence="2">MF-1</strain>
    </source>
</reference>
<dbReference type="InterPro" id="IPR051320">
    <property type="entry name" value="Viral_Replic_Matur_Polypro"/>
</dbReference>
<gene>
    <name evidence="2" type="ORF">O181_092280</name>
</gene>
<organism evidence="2 3">
    <name type="scientific">Austropuccinia psidii MF-1</name>
    <dbReference type="NCBI Taxonomy" id="1389203"/>
    <lineage>
        <taxon>Eukaryota</taxon>
        <taxon>Fungi</taxon>
        <taxon>Dikarya</taxon>
        <taxon>Basidiomycota</taxon>
        <taxon>Pucciniomycotina</taxon>
        <taxon>Pucciniomycetes</taxon>
        <taxon>Pucciniales</taxon>
        <taxon>Sphaerophragmiaceae</taxon>
        <taxon>Austropuccinia</taxon>
    </lineage>
</organism>
<accession>A0A9Q3IZE2</accession>
<dbReference type="Pfam" id="PF17919">
    <property type="entry name" value="RT_RNaseH_2"/>
    <property type="match status" value="1"/>
</dbReference>
<comment type="caution">
    <text evidence="2">The sequence shown here is derived from an EMBL/GenBank/DDBJ whole genome shotgun (WGS) entry which is preliminary data.</text>
</comment>
<proteinExistence type="predicted"/>
<evidence type="ECO:0000313" key="3">
    <source>
        <dbReference type="Proteomes" id="UP000765509"/>
    </source>
</evidence>
<evidence type="ECO:0000313" key="2">
    <source>
        <dbReference type="EMBL" id="MBW0552565.1"/>
    </source>
</evidence>
<dbReference type="Proteomes" id="UP000765509">
    <property type="component" value="Unassembled WGS sequence"/>
</dbReference>
<dbReference type="AlphaFoldDB" id="A0A9Q3IZE2"/>
<sequence length="178" mass="20478">MGKKFEVHVQSTIFGQQELLALGNKVSGLSLAIDQNKLEAILQRLVPKDIKDMPYFLGFSSYYRNHIKNVSHISSSLYRLCSTYVVFEITKERIDAYERIKNELTNAPVLILPDFELPFELYIASSCSQRLGAALHQREIVHGEPREGVIWYISRKLKYSEAWYGATQNECLGLFWAL</sequence>
<dbReference type="InterPro" id="IPR043128">
    <property type="entry name" value="Rev_trsase/Diguanyl_cyclase"/>
</dbReference>
<dbReference type="InterPro" id="IPR043502">
    <property type="entry name" value="DNA/RNA_pol_sf"/>
</dbReference>
<dbReference type="EMBL" id="AVOT02058747">
    <property type="protein sequence ID" value="MBW0552565.1"/>
    <property type="molecule type" value="Genomic_DNA"/>
</dbReference>
<protein>
    <recommendedName>
        <fullName evidence="1">Reverse transcriptase/retrotransposon-derived protein RNase H-like domain-containing protein</fullName>
    </recommendedName>
</protein>
<keyword evidence="3" id="KW-1185">Reference proteome</keyword>
<name>A0A9Q3IZE2_9BASI</name>